<keyword evidence="2" id="KW-0413">Isomerase</keyword>
<evidence type="ECO:0000259" key="1">
    <source>
        <dbReference type="Pfam" id="PF01261"/>
    </source>
</evidence>
<dbReference type="GO" id="GO:0016853">
    <property type="term" value="F:isomerase activity"/>
    <property type="evidence" value="ECO:0007669"/>
    <property type="project" value="UniProtKB-KW"/>
</dbReference>
<proteinExistence type="predicted"/>
<dbReference type="Pfam" id="PF01261">
    <property type="entry name" value="AP_endonuc_2"/>
    <property type="match status" value="1"/>
</dbReference>
<dbReference type="InterPro" id="IPR050312">
    <property type="entry name" value="IolE/XylAMocC-like"/>
</dbReference>
<gene>
    <name evidence="2" type="ORF">OOZ53_02820</name>
</gene>
<dbReference type="InterPro" id="IPR036237">
    <property type="entry name" value="Xyl_isomerase-like_sf"/>
</dbReference>
<reference evidence="2" key="1">
    <citation type="submission" date="2022-11" db="EMBL/GenBank/DDBJ databases">
        <title>Hoeflea poritis sp. nov., isolated from scleractinian coral Porites lutea.</title>
        <authorList>
            <person name="Zhang G."/>
            <person name="Wei Q."/>
            <person name="Cai L."/>
        </authorList>
    </citation>
    <scope>NUCLEOTIDE SEQUENCE</scope>
    <source>
        <strain evidence="2">E7-10</strain>
    </source>
</reference>
<sequence length="254" mass="28666">MELSFQLYSARNFLPWDKVLPTLSALGYTQVEGFGGVYETPEAFRDLMDRNGLTMPSGHFGIETLENDFDGVIARSETLGIRSIFCPYLDEDQRPSDAAGWAAFAHRLSAINEKVRATGRRFGWHNHDFEFKQLADGTVPQTVILEEAPDIDWEADIAWILRGGAEPLEWIGRYGPRITAIHIKDIAPAGRCEDEDGWEDVGHGIVAWRNILKALDAHANVTHNVVEHDNPNDFDRFARRSIEALRNLNEVQHA</sequence>
<dbReference type="Gene3D" id="3.20.20.150">
    <property type="entry name" value="Divalent-metal-dependent TIM barrel enzymes"/>
    <property type="match status" value="1"/>
</dbReference>
<comment type="caution">
    <text evidence="2">The sequence shown here is derived from an EMBL/GenBank/DDBJ whole genome shotgun (WGS) entry which is preliminary data.</text>
</comment>
<protein>
    <submittedName>
        <fullName evidence="2">Sugar phosphate isomerase/epimerase</fullName>
    </submittedName>
</protein>
<name>A0ABT4VHS1_9HYPH</name>
<keyword evidence="3" id="KW-1185">Reference proteome</keyword>
<dbReference type="PANTHER" id="PTHR12110">
    <property type="entry name" value="HYDROXYPYRUVATE ISOMERASE"/>
    <property type="match status" value="1"/>
</dbReference>
<dbReference type="SUPFAM" id="SSF51658">
    <property type="entry name" value="Xylose isomerase-like"/>
    <property type="match status" value="1"/>
</dbReference>
<evidence type="ECO:0000313" key="2">
    <source>
        <dbReference type="EMBL" id="MDA4844261.1"/>
    </source>
</evidence>
<accession>A0ABT4VHS1</accession>
<dbReference type="RefSeq" id="WP_271087780.1">
    <property type="nucleotide sequence ID" value="NZ_JAPJZH010000001.1"/>
</dbReference>
<dbReference type="InterPro" id="IPR013022">
    <property type="entry name" value="Xyl_isomerase-like_TIM-brl"/>
</dbReference>
<feature type="domain" description="Xylose isomerase-like TIM barrel" evidence="1">
    <location>
        <begin position="23"/>
        <end position="247"/>
    </location>
</feature>
<evidence type="ECO:0000313" key="3">
    <source>
        <dbReference type="Proteomes" id="UP001148313"/>
    </source>
</evidence>
<organism evidence="2 3">
    <name type="scientific">Hoeflea poritis</name>
    <dbReference type="NCBI Taxonomy" id="2993659"/>
    <lineage>
        <taxon>Bacteria</taxon>
        <taxon>Pseudomonadati</taxon>
        <taxon>Pseudomonadota</taxon>
        <taxon>Alphaproteobacteria</taxon>
        <taxon>Hyphomicrobiales</taxon>
        <taxon>Rhizobiaceae</taxon>
        <taxon>Hoeflea</taxon>
    </lineage>
</organism>
<dbReference type="EMBL" id="JAPJZH010000001">
    <property type="protein sequence ID" value="MDA4844261.1"/>
    <property type="molecule type" value="Genomic_DNA"/>
</dbReference>
<dbReference type="Proteomes" id="UP001148313">
    <property type="component" value="Unassembled WGS sequence"/>
</dbReference>
<dbReference type="PANTHER" id="PTHR12110:SF41">
    <property type="entry name" value="INOSOSE DEHYDRATASE"/>
    <property type="match status" value="1"/>
</dbReference>